<proteinExistence type="predicted"/>
<comment type="caution">
    <text evidence="2">The sequence shown here is derived from an EMBL/GenBank/DDBJ whole genome shotgun (WGS) entry which is preliminary data.</text>
</comment>
<dbReference type="RefSeq" id="WP_069314179.1">
    <property type="nucleotide sequence ID" value="NZ_MDTU01000003.1"/>
</dbReference>
<evidence type="ECO:0000259" key="1">
    <source>
        <dbReference type="Pfam" id="PF12728"/>
    </source>
</evidence>
<dbReference type="SUPFAM" id="SSF46955">
    <property type="entry name" value="Putative DNA-binding domain"/>
    <property type="match status" value="1"/>
</dbReference>
<organism evidence="2 3">
    <name type="scientific">Piscirickettsia litoralis</name>
    <dbReference type="NCBI Taxonomy" id="1891921"/>
    <lineage>
        <taxon>Bacteria</taxon>
        <taxon>Pseudomonadati</taxon>
        <taxon>Pseudomonadota</taxon>
        <taxon>Gammaproteobacteria</taxon>
        <taxon>Thiotrichales</taxon>
        <taxon>Piscirickettsiaceae</taxon>
        <taxon>Piscirickettsia</taxon>
    </lineage>
</organism>
<gene>
    <name evidence="2" type="ORF">BGC07_16590</name>
</gene>
<accession>A0ABX2ZXP4</accession>
<evidence type="ECO:0000313" key="3">
    <source>
        <dbReference type="Proteomes" id="UP000094329"/>
    </source>
</evidence>
<evidence type="ECO:0000313" key="2">
    <source>
        <dbReference type="EMBL" id="ODN41386.1"/>
    </source>
</evidence>
<dbReference type="EMBL" id="MDTU01000003">
    <property type="protein sequence ID" value="ODN41386.1"/>
    <property type="molecule type" value="Genomic_DNA"/>
</dbReference>
<feature type="domain" description="Helix-turn-helix" evidence="1">
    <location>
        <begin position="3"/>
        <end position="48"/>
    </location>
</feature>
<protein>
    <recommendedName>
        <fullName evidence="1">Helix-turn-helix domain-containing protein</fullName>
    </recommendedName>
</protein>
<name>A0ABX2ZXP4_9GAMM</name>
<reference evidence="2 3" key="1">
    <citation type="submission" date="2016-08" db="EMBL/GenBank/DDBJ databases">
        <title>Draft genome sequence of Candidatus Piscirickettsia litoralis, from seawater.</title>
        <authorList>
            <person name="Wan X."/>
            <person name="Lee A.J."/>
            <person name="Hou S."/>
            <person name="Donachie S.P."/>
        </authorList>
    </citation>
    <scope>NUCLEOTIDE SEQUENCE [LARGE SCALE GENOMIC DNA]</scope>
    <source>
        <strain evidence="2 3">Y2</strain>
    </source>
</reference>
<dbReference type="InterPro" id="IPR041657">
    <property type="entry name" value="HTH_17"/>
</dbReference>
<sequence length="63" mass="7117">MDYTLKEAADIAGVTPTNLRILCKKGTIPAKKRGNVWFISETSLNGYQQFIRRNKTSKEQDNG</sequence>
<dbReference type="Pfam" id="PF12728">
    <property type="entry name" value="HTH_17"/>
    <property type="match status" value="1"/>
</dbReference>
<dbReference type="Proteomes" id="UP000094329">
    <property type="component" value="Unassembled WGS sequence"/>
</dbReference>
<dbReference type="InterPro" id="IPR009061">
    <property type="entry name" value="DNA-bd_dom_put_sf"/>
</dbReference>
<keyword evidence="3" id="KW-1185">Reference proteome</keyword>